<accession>A0A256LHI3</accession>
<evidence type="ECO:0000313" key="3">
    <source>
        <dbReference type="Proteomes" id="UP000215828"/>
    </source>
</evidence>
<feature type="transmembrane region" description="Helical" evidence="1">
    <location>
        <begin position="7"/>
        <end position="24"/>
    </location>
</feature>
<gene>
    <name evidence="2" type="ORF">CBF70_03395</name>
</gene>
<feature type="non-terminal residue" evidence="2">
    <location>
        <position position="126"/>
    </location>
</feature>
<evidence type="ECO:0000256" key="1">
    <source>
        <dbReference type="SAM" id="Phobius"/>
    </source>
</evidence>
<proteinExistence type="predicted"/>
<keyword evidence="1" id="KW-1133">Transmembrane helix</keyword>
<evidence type="ECO:0000313" key="2">
    <source>
        <dbReference type="EMBL" id="OYR92516.1"/>
    </source>
</evidence>
<reference evidence="2 3" key="1">
    <citation type="submission" date="2017-04" db="EMBL/GenBank/DDBJ databases">
        <authorList>
            <person name="Afonso C.L."/>
            <person name="Miller P.J."/>
            <person name="Scott M.A."/>
            <person name="Spackman E."/>
            <person name="Goraichik I."/>
            <person name="Dimitrov K.M."/>
            <person name="Suarez D.L."/>
            <person name="Swayne D.E."/>
        </authorList>
    </citation>
    <scope>NUCLEOTIDE SEQUENCE [LARGE SCALE GENOMIC DNA]</scope>
    <source>
        <strain evidence="2 3">609q</strain>
    </source>
</reference>
<dbReference type="AlphaFoldDB" id="A0A256LHI3"/>
<dbReference type="EMBL" id="NGNX01000010">
    <property type="protein sequence ID" value="OYR92516.1"/>
    <property type="molecule type" value="Genomic_DNA"/>
</dbReference>
<name>A0A256LHI3_9LACO</name>
<reference evidence="2 3" key="2">
    <citation type="submission" date="2017-09" db="EMBL/GenBank/DDBJ databases">
        <title>Tripartite evolution among Lactobacillus johnsonii, Lactobacillus taiwanensis, Lactobacillus reuteri and their rodent host.</title>
        <authorList>
            <person name="Wang T."/>
            <person name="Knowles S."/>
            <person name="Cheng C."/>
        </authorList>
    </citation>
    <scope>NUCLEOTIDE SEQUENCE [LARGE SCALE GENOMIC DNA]</scope>
    <source>
        <strain evidence="2 3">609q</strain>
    </source>
</reference>
<keyword evidence="1" id="KW-0812">Transmembrane</keyword>
<dbReference type="Proteomes" id="UP000215828">
    <property type="component" value="Unassembled WGS sequence"/>
</dbReference>
<organism evidence="2 3">
    <name type="scientific">Lactobacillus taiwanensis</name>
    <dbReference type="NCBI Taxonomy" id="508451"/>
    <lineage>
        <taxon>Bacteria</taxon>
        <taxon>Bacillati</taxon>
        <taxon>Bacillota</taxon>
        <taxon>Bacilli</taxon>
        <taxon>Lactobacillales</taxon>
        <taxon>Lactobacillaceae</taxon>
        <taxon>Lactobacillus</taxon>
    </lineage>
</organism>
<protein>
    <submittedName>
        <fullName evidence="2">Uncharacterized protein</fullName>
    </submittedName>
</protein>
<keyword evidence="1" id="KW-0472">Membrane</keyword>
<comment type="caution">
    <text evidence="2">The sequence shown here is derived from an EMBL/GenBank/DDBJ whole genome shotgun (WGS) entry which is preliminary data.</text>
</comment>
<sequence length="126" mass="14287">MFRIVKLGIFGIITALSLILLGMLTQQLDKGNVPGSPTVIEVTNQNGKYSKKRVFDELKKSATQNNYQISLVRLNTVTGNTSKSFYNFNDKLNQNITYFKNSDISKINDQKLNLEEDKGHYYTTAD</sequence>